<proteinExistence type="inferred from homology"/>
<dbReference type="PANTHER" id="PTHR10333:SF42">
    <property type="entry name" value="INHIBITOR OF GROWTH PROTEIN 5"/>
    <property type="match status" value="1"/>
</dbReference>
<feature type="binding site" evidence="9">
    <location>
        <position position="423"/>
    </location>
    <ligand>
        <name>Zn(2+)</name>
        <dbReference type="ChEBI" id="CHEBI:29105"/>
        <label>2</label>
    </ligand>
</feature>
<feature type="binding site" evidence="9">
    <location>
        <position position="382"/>
    </location>
    <ligand>
        <name>Zn(2+)</name>
        <dbReference type="ChEBI" id="CHEBI:29105"/>
        <label>1</label>
    </ligand>
</feature>
<evidence type="ECO:0000256" key="6">
    <source>
        <dbReference type="ARBA" id="ARBA00022853"/>
    </source>
</evidence>
<evidence type="ECO:0000256" key="7">
    <source>
        <dbReference type="ARBA" id="ARBA00023242"/>
    </source>
</evidence>
<dbReference type="InterPro" id="IPR011011">
    <property type="entry name" value="Znf_FYVE_PHD"/>
</dbReference>
<dbReference type="GO" id="GO:0005634">
    <property type="term" value="C:nucleus"/>
    <property type="evidence" value="ECO:0007669"/>
    <property type="project" value="UniProtKB-SubCell"/>
</dbReference>
<dbReference type="GO" id="GO:0000785">
    <property type="term" value="C:chromatin"/>
    <property type="evidence" value="ECO:0007669"/>
    <property type="project" value="UniProtKB-ARBA"/>
</dbReference>
<dbReference type="InterPro" id="IPR019787">
    <property type="entry name" value="Znf_PHD-finger"/>
</dbReference>
<feature type="binding site" evidence="9">
    <location>
        <position position="407"/>
    </location>
    <ligand>
        <name>Zn(2+)</name>
        <dbReference type="ChEBI" id="CHEBI:29105"/>
        <label>1</label>
    </ligand>
</feature>
<evidence type="ECO:0000313" key="15">
    <source>
        <dbReference type="Proteomes" id="UP000467700"/>
    </source>
</evidence>
<keyword evidence="6 11" id="KW-0156">Chromatin regulator</keyword>
<evidence type="ECO:0000256" key="10">
    <source>
        <dbReference type="PROSITE-ProRule" id="PRU00146"/>
    </source>
</evidence>
<protein>
    <recommendedName>
        <fullName evidence="11">Chromatin modification-related protein</fullName>
    </recommendedName>
</protein>
<dbReference type="GO" id="GO:0006325">
    <property type="term" value="P:chromatin organization"/>
    <property type="evidence" value="ECO:0007669"/>
    <property type="project" value="UniProtKB-KW"/>
</dbReference>
<feature type="domain" description="PHD-type" evidence="13">
    <location>
        <begin position="377"/>
        <end position="426"/>
    </location>
</feature>
<sequence>MALVNTPYALTLLSEYTHTLDSLPLDLSRNFADLRELDAVLSSSILSITTKIHNLTTMIEEDTASKEDRLWLLTEIAEDAQRLKLGGEDKIRVACQAADNLKGHSSHLRALSEHIPGFDASVLNRTTIYPHVSERAYMPAMTMETGRRRRGGYGSLLVANNPDPSPAKRKRVVKDDDIDVGTGRSPKKPAGGEGNPRARNNGRAKKNERAVSPSESLVSVTSHLPPQIGPSISARGGTHGRAGNGVGNNKRARAGANNTNRNPTPLANEAYSGNHDSRRGTVADNFPPSTSHPSLPLPYQNGHANGAHTNGYDAHGLQHIPGAQNWAIPPAQQLEGPGMPPARGTPIHANAANIAAVANNTVDATDAGDGDGDGDDRTYCFCDGVSYGEMIACDDDHCEREWFHLGCIGLEAPPDGTWYCDACKGKRTTKRTARGGKRRAGGNRAGAKS</sequence>
<dbReference type="GO" id="GO:0006355">
    <property type="term" value="P:regulation of DNA-templated transcription"/>
    <property type="evidence" value="ECO:0007669"/>
    <property type="project" value="TreeGrafter"/>
</dbReference>
<feature type="region of interest" description="Disordered" evidence="12">
    <location>
        <begin position="152"/>
        <end position="267"/>
    </location>
</feature>
<dbReference type="CDD" id="cd15505">
    <property type="entry name" value="PHD_ING"/>
    <property type="match status" value="1"/>
</dbReference>
<dbReference type="OrthoDB" id="2505961at2759"/>
<dbReference type="SMART" id="SM01408">
    <property type="entry name" value="ING"/>
    <property type="match status" value="1"/>
</dbReference>
<dbReference type="SUPFAM" id="SSF57903">
    <property type="entry name" value="FYVE/PHD zinc finger"/>
    <property type="match status" value="1"/>
</dbReference>
<evidence type="ECO:0000313" key="14">
    <source>
        <dbReference type="EMBL" id="CAA7265854.1"/>
    </source>
</evidence>
<evidence type="ECO:0000256" key="1">
    <source>
        <dbReference type="ARBA" id="ARBA00004123"/>
    </source>
</evidence>
<evidence type="ECO:0000256" key="2">
    <source>
        <dbReference type="ARBA" id="ARBA00010210"/>
    </source>
</evidence>
<feature type="binding site" evidence="9">
    <location>
        <position position="380"/>
    </location>
    <ligand>
        <name>Zn(2+)</name>
        <dbReference type="ChEBI" id="CHEBI:29105"/>
        <label>1</label>
    </ligand>
</feature>
<dbReference type="Gene3D" id="6.10.140.1740">
    <property type="match status" value="1"/>
</dbReference>
<dbReference type="PROSITE" id="PS50016">
    <property type="entry name" value="ZF_PHD_2"/>
    <property type="match status" value="1"/>
</dbReference>
<dbReference type="Gene3D" id="3.30.40.10">
    <property type="entry name" value="Zinc/RING finger domain, C3HC4 (zinc finger)"/>
    <property type="match status" value="1"/>
</dbReference>
<evidence type="ECO:0000256" key="11">
    <source>
        <dbReference type="RuleBase" id="RU361213"/>
    </source>
</evidence>
<dbReference type="EMBL" id="CACVBS010000051">
    <property type="protein sequence ID" value="CAA7265854.1"/>
    <property type="molecule type" value="Genomic_DNA"/>
</dbReference>
<evidence type="ECO:0000259" key="13">
    <source>
        <dbReference type="PROSITE" id="PS50016"/>
    </source>
</evidence>
<feature type="site" description="Histone H3K4me3 binding" evidence="8">
    <location>
        <position position="402"/>
    </location>
</feature>
<keyword evidence="3 9" id="KW-0479">Metal-binding</keyword>
<evidence type="ECO:0000256" key="8">
    <source>
        <dbReference type="PIRSR" id="PIRSR628651-50"/>
    </source>
</evidence>
<dbReference type="InterPro" id="IPR001965">
    <property type="entry name" value="Znf_PHD"/>
</dbReference>
<organism evidence="14 15">
    <name type="scientific">Cyclocybe aegerita</name>
    <name type="common">Black poplar mushroom</name>
    <name type="synonym">Agrocybe aegerita</name>
    <dbReference type="NCBI Taxonomy" id="1973307"/>
    <lineage>
        <taxon>Eukaryota</taxon>
        <taxon>Fungi</taxon>
        <taxon>Dikarya</taxon>
        <taxon>Basidiomycota</taxon>
        <taxon>Agaricomycotina</taxon>
        <taxon>Agaricomycetes</taxon>
        <taxon>Agaricomycetidae</taxon>
        <taxon>Agaricales</taxon>
        <taxon>Agaricineae</taxon>
        <taxon>Bolbitiaceae</taxon>
        <taxon>Cyclocybe</taxon>
    </lineage>
</organism>
<evidence type="ECO:0000256" key="3">
    <source>
        <dbReference type="ARBA" id="ARBA00022723"/>
    </source>
</evidence>
<comment type="subcellular location">
    <subcellularLocation>
        <location evidence="1 11">Nucleus</location>
    </subcellularLocation>
</comment>
<keyword evidence="5 9" id="KW-0862">Zinc</keyword>
<comment type="domain">
    <text evidence="11">The PHD-type zinc finger mediates the binding to H3K4me3.</text>
</comment>
<dbReference type="PROSITE" id="PS01359">
    <property type="entry name" value="ZF_PHD_1"/>
    <property type="match status" value="1"/>
</dbReference>
<feature type="binding site" evidence="9">
    <location>
        <position position="420"/>
    </location>
    <ligand>
        <name>Zn(2+)</name>
        <dbReference type="ChEBI" id="CHEBI:29105"/>
        <label>2</label>
    </ligand>
</feature>
<dbReference type="InterPro" id="IPR028651">
    <property type="entry name" value="ING_fam"/>
</dbReference>
<dbReference type="InterPro" id="IPR013083">
    <property type="entry name" value="Znf_RING/FYVE/PHD"/>
</dbReference>
<keyword evidence="4 10" id="KW-0863">Zinc-finger</keyword>
<feature type="compositionally biased region" description="Gly residues" evidence="12">
    <location>
        <begin position="237"/>
        <end position="246"/>
    </location>
</feature>
<feature type="binding site" evidence="9">
    <location>
        <position position="404"/>
    </location>
    <ligand>
        <name>Zn(2+)</name>
        <dbReference type="ChEBI" id="CHEBI:29105"/>
        <label>1</label>
    </ligand>
</feature>
<evidence type="ECO:0000256" key="9">
    <source>
        <dbReference type="PIRSR" id="PIRSR628651-51"/>
    </source>
</evidence>
<evidence type="ECO:0000256" key="5">
    <source>
        <dbReference type="ARBA" id="ARBA00022833"/>
    </source>
</evidence>
<name>A0A8S0VX60_CYCAE</name>
<dbReference type="InterPro" id="IPR019786">
    <property type="entry name" value="Zinc_finger_PHD-type_CS"/>
</dbReference>
<accession>A0A8S0VX60</accession>
<comment type="caution">
    <text evidence="14">The sequence shown here is derived from an EMBL/GenBank/DDBJ whole genome shotgun (WGS) entry which is preliminary data.</text>
</comment>
<keyword evidence="15" id="KW-1185">Reference proteome</keyword>
<comment type="similarity">
    <text evidence="2 11">Belongs to the ING family.</text>
</comment>
<comment type="function">
    <text evidence="11">Component of an histone acetyltransferase complex.</text>
</comment>
<dbReference type="AlphaFoldDB" id="A0A8S0VX60"/>
<reference evidence="14 15" key="1">
    <citation type="submission" date="2020-01" db="EMBL/GenBank/DDBJ databases">
        <authorList>
            <person name="Gupta K D."/>
        </authorList>
    </citation>
    <scope>NUCLEOTIDE SEQUENCE [LARGE SCALE GENOMIC DNA]</scope>
</reference>
<dbReference type="GO" id="GO:0008270">
    <property type="term" value="F:zinc ion binding"/>
    <property type="evidence" value="ECO:0007669"/>
    <property type="project" value="UniProtKB-KW"/>
</dbReference>
<evidence type="ECO:0000256" key="12">
    <source>
        <dbReference type="SAM" id="MobiDB-lite"/>
    </source>
</evidence>
<dbReference type="Pfam" id="PF12998">
    <property type="entry name" value="ING"/>
    <property type="match status" value="1"/>
</dbReference>
<feature type="binding site" evidence="9">
    <location>
        <position position="398"/>
    </location>
    <ligand>
        <name>Zn(2+)</name>
        <dbReference type="ChEBI" id="CHEBI:29105"/>
        <label>2</label>
    </ligand>
</feature>
<evidence type="ECO:0000256" key="4">
    <source>
        <dbReference type="ARBA" id="ARBA00022771"/>
    </source>
</evidence>
<comment type="subunit">
    <text evidence="11">Component of an histone acetyltransferase complex. Interacts with H3K4me3 and to a lesser extent with H3K4me2.</text>
</comment>
<dbReference type="InterPro" id="IPR024610">
    <property type="entry name" value="ING_N_histone-binding"/>
</dbReference>
<dbReference type="Proteomes" id="UP000467700">
    <property type="component" value="Unassembled WGS sequence"/>
</dbReference>
<feature type="compositionally biased region" description="Polar residues" evidence="12">
    <location>
        <begin position="213"/>
        <end position="224"/>
    </location>
</feature>
<feature type="site" description="Histone H3K4me3 binding" evidence="8">
    <location>
        <position position="390"/>
    </location>
</feature>
<dbReference type="PANTHER" id="PTHR10333">
    <property type="entry name" value="INHIBITOR OF GROWTH PROTEIN"/>
    <property type="match status" value="1"/>
</dbReference>
<dbReference type="SMART" id="SM00249">
    <property type="entry name" value="PHD"/>
    <property type="match status" value="1"/>
</dbReference>
<dbReference type="CDD" id="cd16859">
    <property type="entry name" value="ING_ING4_5"/>
    <property type="match status" value="1"/>
</dbReference>
<feature type="site" description="Histone H3K4me3 binding" evidence="8">
    <location>
        <position position="379"/>
    </location>
</feature>
<feature type="binding site" evidence="9">
    <location>
        <position position="393"/>
    </location>
    <ligand>
        <name>Zn(2+)</name>
        <dbReference type="ChEBI" id="CHEBI:29105"/>
        <label>2</label>
    </ligand>
</feature>
<keyword evidence="7 11" id="KW-0539">Nucleus</keyword>
<feature type="site" description="Histone H3K4me3 binding" evidence="8">
    <location>
        <position position="394"/>
    </location>
</feature>
<gene>
    <name evidence="14" type="ORF">AAE3_LOCUS8038</name>
</gene>